<evidence type="ECO:0000313" key="3">
    <source>
        <dbReference type="EMBL" id="SHE28297.1"/>
    </source>
</evidence>
<proteinExistence type="predicted"/>
<keyword evidence="4" id="KW-1185">Reference proteome</keyword>
<dbReference type="InterPro" id="IPR011990">
    <property type="entry name" value="TPR-like_helical_dom_sf"/>
</dbReference>
<evidence type="ECO:0008006" key="6">
    <source>
        <dbReference type="Google" id="ProtNLM"/>
    </source>
</evidence>
<dbReference type="Proteomes" id="UP000068026">
    <property type="component" value="Chromosome"/>
</dbReference>
<evidence type="ECO:0000313" key="2">
    <source>
        <dbReference type="EMBL" id="AMJ39806.1"/>
    </source>
</evidence>
<dbReference type="Proteomes" id="UP000184204">
    <property type="component" value="Unassembled WGS sequence"/>
</dbReference>
<reference evidence="2 4" key="1">
    <citation type="journal article" date="2016" name="Genome Announc.">
        <title>Complete Genome Sequence of the Amino Acid-Fermenting Clostridium propionicum X2 (DSM 1682).</title>
        <authorList>
            <person name="Poehlein A."/>
            <person name="Schlien K."/>
            <person name="Chowdhury N.P."/>
            <person name="Gottschalk G."/>
            <person name="Buckel W."/>
            <person name="Daniel R."/>
        </authorList>
    </citation>
    <scope>NUCLEOTIDE SEQUENCE [LARGE SCALE GENOMIC DNA]</scope>
    <source>
        <strain evidence="2 4">X2</strain>
    </source>
</reference>
<name>A0A120MK10_ANAPI</name>
<dbReference type="EMBL" id="FQUA01000001">
    <property type="protein sequence ID" value="SHE28297.1"/>
    <property type="molecule type" value="Genomic_DNA"/>
</dbReference>
<keyword evidence="1" id="KW-1133">Transmembrane helix</keyword>
<dbReference type="EMBL" id="CP014223">
    <property type="protein sequence ID" value="AMJ39806.1"/>
    <property type="molecule type" value="Genomic_DNA"/>
</dbReference>
<sequence>MRIFYLAALILLVVLLGAGSALGANSQIVFYLFIFIMGVGLAFYAHWFKKFAEKVNALMPLIESDPDAYIVETEKLLQGKNPSNIRAMLTMNISVAYIEKGDFKTALEKMKTIHGGALKKANNSIYFLNYTYILIHLGENAQAMDIIKKYKKKFLSLPMGGNLPRLIAFVQIFELMQEGKWDIATEQLKISRENWPDRVTGVDFSFLEEQLEQHTAQAVIQE</sequence>
<keyword evidence="1" id="KW-0472">Membrane</keyword>
<dbReference type="KEGG" id="cpro:CPRO_01820"/>
<evidence type="ECO:0000313" key="4">
    <source>
        <dbReference type="Proteomes" id="UP000068026"/>
    </source>
</evidence>
<dbReference type="OrthoDB" id="2082836at2"/>
<dbReference type="RefSeq" id="WP_066046798.1">
    <property type="nucleotide sequence ID" value="NZ_CP014223.1"/>
</dbReference>
<gene>
    <name evidence="2" type="ORF">CPRO_01820</name>
    <name evidence="3" type="ORF">SAMN02745151_00171</name>
</gene>
<evidence type="ECO:0000256" key="1">
    <source>
        <dbReference type="SAM" id="Phobius"/>
    </source>
</evidence>
<protein>
    <recommendedName>
        <fullName evidence="6">Tetratricopeptide repeat protein</fullName>
    </recommendedName>
</protein>
<accession>A0A120MK10</accession>
<reference evidence="4" key="2">
    <citation type="submission" date="2016-01" db="EMBL/GenBank/DDBJ databases">
        <authorList>
            <person name="Poehlein A."/>
            <person name="Schlien K."/>
            <person name="Gottschalk G."/>
            <person name="Buckel W."/>
            <person name="Daniel R."/>
        </authorList>
    </citation>
    <scope>NUCLEOTIDE SEQUENCE [LARGE SCALE GENOMIC DNA]</scope>
    <source>
        <strain evidence="4">X2</strain>
    </source>
</reference>
<evidence type="ECO:0000313" key="5">
    <source>
        <dbReference type="Proteomes" id="UP000184204"/>
    </source>
</evidence>
<dbReference type="AlphaFoldDB" id="A0A120MK10"/>
<keyword evidence="1" id="KW-0812">Transmembrane</keyword>
<organism evidence="3 5">
    <name type="scientific">Anaerotignum propionicum DSM 1682</name>
    <dbReference type="NCBI Taxonomy" id="991789"/>
    <lineage>
        <taxon>Bacteria</taxon>
        <taxon>Bacillati</taxon>
        <taxon>Bacillota</taxon>
        <taxon>Clostridia</taxon>
        <taxon>Lachnospirales</taxon>
        <taxon>Anaerotignaceae</taxon>
        <taxon>Anaerotignum</taxon>
    </lineage>
</organism>
<reference evidence="5" key="4">
    <citation type="submission" date="2016-11" db="EMBL/GenBank/DDBJ databases">
        <authorList>
            <person name="Jaros S."/>
            <person name="Januszkiewicz K."/>
            <person name="Wedrychowicz H."/>
        </authorList>
    </citation>
    <scope>NUCLEOTIDE SEQUENCE [LARGE SCALE GENOMIC DNA]</scope>
    <source>
        <strain evidence="5">DSM 1682</strain>
    </source>
</reference>
<feature type="transmembrane region" description="Helical" evidence="1">
    <location>
        <begin position="30"/>
        <end position="48"/>
    </location>
</feature>
<dbReference type="SUPFAM" id="SSF48452">
    <property type="entry name" value="TPR-like"/>
    <property type="match status" value="1"/>
</dbReference>
<reference evidence="3" key="3">
    <citation type="submission" date="2016-11" db="EMBL/GenBank/DDBJ databases">
        <authorList>
            <person name="Varghese N."/>
            <person name="Submissions S."/>
        </authorList>
    </citation>
    <scope>NUCLEOTIDE SEQUENCE</scope>
    <source>
        <strain evidence="3">DSM 1682</strain>
    </source>
</reference>